<dbReference type="EMBL" id="GGEC01007186">
    <property type="protein sequence ID" value="MBW87669.1"/>
    <property type="molecule type" value="Transcribed_RNA"/>
</dbReference>
<sequence length="37" mass="4250">MIKLLSKKLVPLVISFQGQEMTPHQAFQVLPLICKNR</sequence>
<organism evidence="1">
    <name type="scientific">Rhizophora mucronata</name>
    <name type="common">Asiatic mangrove</name>
    <dbReference type="NCBI Taxonomy" id="61149"/>
    <lineage>
        <taxon>Eukaryota</taxon>
        <taxon>Viridiplantae</taxon>
        <taxon>Streptophyta</taxon>
        <taxon>Embryophyta</taxon>
        <taxon>Tracheophyta</taxon>
        <taxon>Spermatophyta</taxon>
        <taxon>Magnoliopsida</taxon>
        <taxon>eudicotyledons</taxon>
        <taxon>Gunneridae</taxon>
        <taxon>Pentapetalae</taxon>
        <taxon>rosids</taxon>
        <taxon>fabids</taxon>
        <taxon>Malpighiales</taxon>
        <taxon>Rhizophoraceae</taxon>
        <taxon>Rhizophora</taxon>
    </lineage>
</organism>
<accession>A0A2P2J2G3</accession>
<reference evidence="1" key="1">
    <citation type="submission" date="2018-02" db="EMBL/GenBank/DDBJ databases">
        <title>Rhizophora mucronata_Transcriptome.</title>
        <authorList>
            <person name="Meera S.P."/>
            <person name="Sreeshan A."/>
            <person name="Augustine A."/>
        </authorList>
    </citation>
    <scope>NUCLEOTIDE SEQUENCE</scope>
    <source>
        <tissue evidence="1">Leaf</tissue>
    </source>
</reference>
<protein>
    <submittedName>
        <fullName evidence="1">Tetratricopeptide repeat-containing family protein</fullName>
    </submittedName>
</protein>
<proteinExistence type="predicted"/>
<name>A0A2P2J2G3_RHIMU</name>
<evidence type="ECO:0000313" key="1">
    <source>
        <dbReference type="EMBL" id="MBW87669.1"/>
    </source>
</evidence>
<dbReference type="AlphaFoldDB" id="A0A2P2J2G3"/>